<organism evidence="3 4">
    <name type="scientific">Dyella mobilis</name>
    <dbReference type="NCBI Taxonomy" id="1849582"/>
    <lineage>
        <taxon>Bacteria</taxon>
        <taxon>Pseudomonadati</taxon>
        <taxon>Pseudomonadota</taxon>
        <taxon>Gammaproteobacteria</taxon>
        <taxon>Lysobacterales</taxon>
        <taxon>Rhodanobacteraceae</taxon>
        <taxon>Dyella</taxon>
    </lineage>
</organism>
<evidence type="ECO:0000313" key="3">
    <source>
        <dbReference type="EMBL" id="MBM7128910.1"/>
    </source>
</evidence>
<dbReference type="Pfam" id="PF19762">
    <property type="entry name" value="DUF6249"/>
    <property type="match status" value="1"/>
</dbReference>
<keyword evidence="1" id="KW-1133">Transmembrane helix</keyword>
<keyword evidence="4" id="KW-1185">Reference proteome</keyword>
<gene>
    <name evidence="3" type="ORF">ISS99_05180</name>
</gene>
<feature type="transmembrane region" description="Helical" evidence="1">
    <location>
        <begin position="83"/>
        <end position="102"/>
    </location>
</feature>
<keyword evidence="1" id="KW-0472">Membrane</keyword>
<evidence type="ECO:0000313" key="4">
    <source>
        <dbReference type="Proteomes" id="UP001430193"/>
    </source>
</evidence>
<feature type="transmembrane region" description="Helical" evidence="1">
    <location>
        <begin position="56"/>
        <end position="77"/>
    </location>
</feature>
<evidence type="ECO:0000259" key="2">
    <source>
        <dbReference type="Pfam" id="PF19762"/>
    </source>
</evidence>
<evidence type="ECO:0000256" key="1">
    <source>
        <dbReference type="SAM" id="Phobius"/>
    </source>
</evidence>
<accession>A0ABS2KCK2</accession>
<proteinExistence type="predicted"/>
<keyword evidence="1" id="KW-0812">Transmembrane</keyword>
<sequence>MKHIIVPVLLFLCVTYGFKVAVDAVMRYRMLKEGISESQLQAILLREWVQQRMASLRWGIFLVAIGISFVLIEVFGWTDVGPASVAAVAICAGIGQLIFHAITRQRD</sequence>
<dbReference type="Proteomes" id="UP001430193">
    <property type="component" value="Unassembled WGS sequence"/>
</dbReference>
<reference evidence="3" key="1">
    <citation type="submission" date="2020-10" db="EMBL/GenBank/DDBJ databases">
        <title>Phylogeny of dyella-like bacteria.</title>
        <authorList>
            <person name="Fu J."/>
        </authorList>
    </citation>
    <scope>NUCLEOTIDE SEQUENCE</scope>
    <source>
        <strain evidence="3">DHON07</strain>
    </source>
</reference>
<feature type="transmembrane region" description="Helical" evidence="1">
    <location>
        <begin position="6"/>
        <end position="26"/>
    </location>
</feature>
<protein>
    <recommendedName>
        <fullName evidence="2">DUF6249 domain-containing protein</fullName>
    </recommendedName>
</protein>
<name>A0ABS2KCK2_9GAMM</name>
<dbReference type="EMBL" id="JADIKF010000036">
    <property type="protein sequence ID" value="MBM7128910.1"/>
    <property type="molecule type" value="Genomic_DNA"/>
</dbReference>
<dbReference type="InterPro" id="IPR046216">
    <property type="entry name" value="DUF6249"/>
</dbReference>
<dbReference type="RefSeq" id="WP_204630533.1">
    <property type="nucleotide sequence ID" value="NZ_JADIKF010000036.1"/>
</dbReference>
<feature type="domain" description="DUF6249" evidence="2">
    <location>
        <begin position="6"/>
        <end position="103"/>
    </location>
</feature>
<comment type="caution">
    <text evidence="3">The sequence shown here is derived from an EMBL/GenBank/DDBJ whole genome shotgun (WGS) entry which is preliminary data.</text>
</comment>